<evidence type="ECO:0000313" key="2">
    <source>
        <dbReference type="Proteomes" id="UP000324222"/>
    </source>
</evidence>
<comment type="caution">
    <text evidence="1">The sequence shown here is derived from an EMBL/GenBank/DDBJ whole genome shotgun (WGS) entry which is preliminary data.</text>
</comment>
<organism evidence="1 2">
    <name type="scientific">Portunus trituberculatus</name>
    <name type="common">Swimming crab</name>
    <name type="synonym">Neptunus trituberculatus</name>
    <dbReference type="NCBI Taxonomy" id="210409"/>
    <lineage>
        <taxon>Eukaryota</taxon>
        <taxon>Metazoa</taxon>
        <taxon>Ecdysozoa</taxon>
        <taxon>Arthropoda</taxon>
        <taxon>Crustacea</taxon>
        <taxon>Multicrustacea</taxon>
        <taxon>Malacostraca</taxon>
        <taxon>Eumalacostraca</taxon>
        <taxon>Eucarida</taxon>
        <taxon>Decapoda</taxon>
        <taxon>Pleocyemata</taxon>
        <taxon>Brachyura</taxon>
        <taxon>Eubrachyura</taxon>
        <taxon>Portunoidea</taxon>
        <taxon>Portunidae</taxon>
        <taxon>Portuninae</taxon>
        <taxon>Portunus</taxon>
    </lineage>
</organism>
<gene>
    <name evidence="1" type="ORF">E2C01_097165</name>
</gene>
<name>A0A5B7K998_PORTR</name>
<dbReference type="Proteomes" id="UP000324222">
    <property type="component" value="Unassembled WGS sequence"/>
</dbReference>
<dbReference type="AlphaFoldDB" id="A0A5B7K998"/>
<sequence>MVLNIENQLRGQDQMIRKNHGKLRKELRALG</sequence>
<evidence type="ECO:0000313" key="1">
    <source>
        <dbReference type="EMBL" id="MPD01629.1"/>
    </source>
</evidence>
<dbReference type="EMBL" id="VSRR010127978">
    <property type="protein sequence ID" value="MPD01629.1"/>
    <property type="molecule type" value="Genomic_DNA"/>
</dbReference>
<protein>
    <submittedName>
        <fullName evidence="1">Uncharacterized protein</fullName>
    </submittedName>
</protein>
<reference evidence="1 2" key="1">
    <citation type="submission" date="2019-05" db="EMBL/GenBank/DDBJ databases">
        <title>Another draft genome of Portunus trituberculatus and its Hox gene families provides insights of decapod evolution.</title>
        <authorList>
            <person name="Jeong J.-H."/>
            <person name="Song I."/>
            <person name="Kim S."/>
            <person name="Choi T."/>
            <person name="Kim D."/>
            <person name="Ryu S."/>
            <person name="Kim W."/>
        </authorList>
    </citation>
    <scope>NUCLEOTIDE SEQUENCE [LARGE SCALE GENOMIC DNA]</scope>
    <source>
        <tissue evidence="1">Muscle</tissue>
    </source>
</reference>
<keyword evidence="2" id="KW-1185">Reference proteome</keyword>
<proteinExistence type="predicted"/>
<accession>A0A5B7K998</accession>